<evidence type="ECO:0000313" key="2">
    <source>
        <dbReference type="EMBL" id="KAG0258973.1"/>
    </source>
</evidence>
<comment type="caution">
    <text evidence="2">The sequence shown here is derived from an EMBL/GenBank/DDBJ whole genome shotgun (WGS) entry which is preliminary data.</text>
</comment>
<dbReference type="PANTHER" id="PTHR35895">
    <property type="entry name" value="CHROMOSOME 16, WHOLE GENOME SHOTGUN SEQUENCE"/>
    <property type="match status" value="1"/>
</dbReference>
<keyword evidence="3" id="KW-1185">Reference proteome</keyword>
<reference evidence="2" key="1">
    <citation type="journal article" date="2020" name="Fungal Divers.">
        <title>Resolving the Mortierellaceae phylogeny through synthesis of multi-gene phylogenetics and phylogenomics.</title>
        <authorList>
            <person name="Vandepol N."/>
            <person name="Liber J."/>
            <person name="Desiro A."/>
            <person name="Na H."/>
            <person name="Kennedy M."/>
            <person name="Barry K."/>
            <person name="Grigoriev I.V."/>
            <person name="Miller A.N."/>
            <person name="O'Donnell K."/>
            <person name="Stajich J.E."/>
            <person name="Bonito G."/>
        </authorList>
    </citation>
    <scope>NUCLEOTIDE SEQUENCE</scope>
    <source>
        <strain evidence="2">BC1065</strain>
    </source>
</reference>
<protein>
    <submittedName>
        <fullName evidence="2">Uncharacterized protein</fullName>
    </submittedName>
</protein>
<dbReference type="InterPro" id="IPR022185">
    <property type="entry name" value="DUF3712"/>
</dbReference>
<proteinExistence type="predicted"/>
<dbReference type="InterPro" id="IPR046368">
    <property type="entry name" value="Tag1"/>
</dbReference>
<dbReference type="OrthoDB" id="10039566at2759"/>
<accession>A0A9P6Q5D1</accession>
<feature type="transmembrane region" description="Helical" evidence="1">
    <location>
        <begin position="62"/>
        <end position="86"/>
    </location>
</feature>
<sequence length="848" mass="92748">MSSRASSLNLYDKELPYDPDEIEYLDVATTYSEEKDDGESVFKEYCDSRRPIPIRFYQHRRFWIFCMVLTVVFLAIFVPLFIVYILPIIAQEMMNSANMQVIQMNMTQPTETNMHVSVHASVLGIPKIFSATLEFQEQVVVSWNNRLIGSMNLAPVQVKNGNGDFWQETTFYISDTAAFGDFVKTLSKATVKAFGLSIKDLKIDKMLPMNGLSNFANVQLQSFDLPRDAPEGAHIYIRAEIPNPSPIGMTLGTITFDLSYKTAYLGQVTAKGVTLIGGQPMMLVCEGVLLKQTDPVHLQELSELISNYLGDVPSMAFAQGVSVFPDGVNQVSWITNAITSTKMTVPIKAVQKLEVIKDIEIKDMDLSITAANPWMPTVTSTAVGASFRIPFNISINITDLSNTVLRMAYQGREFALITTATWNRTMSDMANNKIVFTIPPTEVTIQEAGRDAFQKFLTSVTQQDASTLEVIGAARGVADTSLGTVVLHVPLKTSVQLQGINFSAAKPTVSDIKVTNGTTEGVTIMANIAMVNPSIFSVSLGRVNLMVSCTIDGQTEVLGMATIPSMIIRPGQNTLAGVIDYHPANTQFGNKFLSTYVAGGMINATIFGYDQSSDIASIAPTLASLRLTTMLPGMTPPARILTGGNGAPTLGAILGSRRIPFTVTAVNPLDTTIWLNTMTVDVFWRDTVFGSVRNARIPFALLPHVEARSPEFIVPCPTGFQFALFLVTQFLPLNPQVIAGGTVAVDIRASLETTLGGASGIGYPAALNYQQKAVPAFLKLDVSFVGLTKRSYETDHPESEIDNHTLYDMVTSKIGYEPSIHDTSAYIRWLQRSLTVLYPEEAKVHIAD</sequence>
<dbReference type="Pfam" id="PF12505">
    <property type="entry name" value="DUF3712"/>
    <property type="match status" value="2"/>
</dbReference>
<dbReference type="GO" id="GO:0000329">
    <property type="term" value="C:fungal-type vacuole membrane"/>
    <property type="evidence" value="ECO:0007669"/>
    <property type="project" value="InterPro"/>
</dbReference>
<dbReference type="EMBL" id="JAAAJB010000302">
    <property type="protein sequence ID" value="KAG0258973.1"/>
    <property type="molecule type" value="Genomic_DNA"/>
</dbReference>
<evidence type="ECO:0000256" key="1">
    <source>
        <dbReference type="SAM" id="Phobius"/>
    </source>
</evidence>
<dbReference type="PANTHER" id="PTHR35895:SF1">
    <property type="entry name" value="LIPID-BINDING SERUM GLYCOPROTEIN C-TERMINAL DOMAIN-CONTAINING PROTEIN"/>
    <property type="match status" value="1"/>
</dbReference>
<dbReference type="AlphaFoldDB" id="A0A9P6Q5D1"/>
<keyword evidence="1" id="KW-0472">Membrane</keyword>
<organism evidence="2 3">
    <name type="scientific">Actinomortierella ambigua</name>
    <dbReference type="NCBI Taxonomy" id="1343610"/>
    <lineage>
        <taxon>Eukaryota</taxon>
        <taxon>Fungi</taxon>
        <taxon>Fungi incertae sedis</taxon>
        <taxon>Mucoromycota</taxon>
        <taxon>Mortierellomycotina</taxon>
        <taxon>Mortierellomycetes</taxon>
        <taxon>Mortierellales</taxon>
        <taxon>Mortierellaceae</taxon>
        <taxon>Actinomortierella</taxon>
    </lineage>
</organism>
<keyword evidence="1" id="KW-1133">Transmembrane helix</keyword>
<gene>
    <name evidence="2" type="ORF">DFQ27_004358</name>
</gene>
<name>A0A9P6Q5D1_9FUNG</name>
<dbReference type="Proteomes" id="UP000807716">
    <property type="component" value="Unassembled WGS sequence"/>
</dbReference>
<evidence type="ECO:0000313" key="3">
    <source>
        <dbReference type="Proteomes" id="UP000807716"/>
    </source>
</evidence>
<keyword evidence="1" id="KW-0812">Transmembrane</keyword>